<proteinExistence type="predicted"/>
<reference evidence="2" key="1">
    <citation type="journal article" date="2024" name="Front. Bioeng. Biotechnol.">
        <title>Genome-scale model development and genomic sequencing of the oleaginous clade Lipomyces.</title>
        <authorList>
            <person name="Czajka J.J."/>
            <person name="Han Y."/>
            <person name="Kim J."/>
            <person name="Mondo S.J."/>
            <person name="Hofstad B.A."/>
            <person name="Robles A."/>
            <person name="Haridas S."/>
            <person name="Riley R."/>
            <person name="LaButti K."/>
            <person name="Pangilinan J."/>
            <person name="Andreopoulos W."/>
            <person name="Lipzen A."/>
            <person name="Yan J."/>
            <person name="Wang M."/>
            <person name="Ng V."/>
            <person name="Grigoriev I.V."/>
            <person name="Spatafora J.W."/>
            <person name="Magnuson J.K."/>
            <person name="Baker S.E."/>
            <person name="Pomraning K.R."/>
        </authorList>
    </citation>
    <scope>NUCLEOTIDE SEQUENCE [LARGE SCALE GENOMIC DNA]</scope>
    <source>
        <strain evidence="2">CBS 7786</strain>
    </source>
</reference>
<protein>
    <submittedName>
        <fullName evidence="1">Uncharacterized protein</fullName>
    </submittedName>
</protein>
<evidence type="ECO:0000313" key="1">
    <source>
        <dbReference type="EMBL" id="KAK9236188.1"/>
    </source>
</evidence>
<dbReference type="Proteomes" id="UP001433508">
    <property type="component" value="Unassembled WGS sequence"/>
</dbReference>
<comment type="caution">
    <text evidence="1">The sequence shown here is derived from an EMBL/GenBank/DDBJ whole genome shotgun (WGS) entry which is preliminary data.</text>
</comment>
<organism evidence="1 2">
    <name type="scientific">Lipomyces kononenkoae</name>
    <name type="common">Yeast</name>
    <dbReference type="NCBI Taxonomy" id="34357"/>
    <lineage>
        <taxon>Eukaryota</taxon>
        <taxon>Fungi</taxon>
        <taxon>Dikarya</taxon>
        <taxon>Ascomycota</taxon>
        <taxon>Saccharomycotina</taxon>
        <taxon>Lipomycetes</taxon>
        <taxon>Lipomycetales</taxon>
        <taxon>Lipomycetaceae</taxon>
        <taxon>Lipomyces</taxon>
    </lineage>
</organism>
<gene>
    <name evidence="1" type="ORF">V1525DRAFT_427299</name>
</gene>
<dbReference type="EMBL" id="MU971394">
    <property type="protein sequence ID" value="KAK9236188.1"/>
    <property type="molecule type" value="Genomic_DNA"/>
</dbReference>
<sequence length="233" mass="26766">MKSNYAKALDLLKDNTPEQRLDVHLPYSMYSLTVIRCRYPRLSNNSFDEIATVLTIQRAMNFVSPIVPTGSMTEMGSGKYAKGLKEPDESFFYDDNNSGRLVLRVVVEAGHSEHYGRLLRDKDMWMKGMNAKAAVFICLEESPRFKNPHTVYEDIENVDLEVERMEQHIHKLGQRNIGKGFYGPPRFLANREFSSANIPDCNVCFDAHGYLRQLLYGTVLTARARYNHFIESN</sequence>
<accession>A0ACC3SWY5</accession>
<evidence type="ECO:0000313" key="2">
    <source>
        <dbReference type="Proteomes" id="UP001433508"/>
    </source>
</evidence>
<name>A0ACC3SWY5_LIPKO</name>
<keyword evidence="2" id="KW-1185">Reference proteome</keyword>